<comment type="caution">
    <text evidence="3">The sequence shown here is derived from an EMBL/GenBank/DDBJ whole genome shotgun (WGS) entry which is preliminary data.</text>
</comment>
<dbReference type="Pfam" id="PF00551">
    <property type="entry name" value="Formyl_trans_N"/>
    <property type="match status" value="1"/>
</dbReference>
<dbReference type="InterPro" id="IPR036477">
    <property type="entry name" value="Formyl_transf_N_sf"/>
</dbReference>
<evidence type="ECO:0000313" key="3">
    <source>
        <dbReference type="EMBL" id="EMN20699.1"/>
    </source>
</evidence>
<accession>M6JFG2</accession>
<reference evidence="3 4" key="1">
    <citation type="submission" date="2013-01" db="EMBL/GenBank/DDBJ databases">
        <authorList>
            <person name="Harkins D.M."/>
            <person name="Durkin A.S."/>
            <person name="Brinkac L.M."/>
            <person name="Haft D.H."/>
            <person name="Selengut J.D."/>
            <person name="Sanka R."/>
            <person name="DePew J."/>
            <person name="Purushe J."/>
            <person name="Hartskeerl R.A."/>
            <person name="Ahmed A."/>
            <person name="van der Linden H."/>
            <person name="Goris M.G.A."/>
            <person name="Vinetz J.M."/>
            <person name="Sutton G.G."/>
            <person name="Nierman W.C."/>
            <person name="Fouts D.E."/>
        </authorList>
    </citation>
    <scope>NUCLEOTIDE SEQUENCE [LARGE SCALE GENOMIC DNA]</scope>
    <source>
        <strain evidence="3 4">MAVJ 401</strain>
    </source>
</reference>
<dbReference type="Proteomes" id="UP000012106">
    <property type="component" value="Unassembled WGS sequence"/>
</dbReference>
<gene>
    <name evidence="3" type="ORF">LEP1GSC063_3060</name>
</gene>
<dbReference type="EMBL" id="AHMU02000065">
    <property type="protein sequence ID" value="EMN20699.1"/>
    <property type="molecule type" value="Genomic_DNA"/>
</dbReference>
<dbReference type="InterPro" id="IPR001555">
    <property type="entry name" value="GART_AS"/>
</dbReference>
<keyword evidence="3" id="KW-0808">Transferase</keyword>
<dbReference type="AlphaFoldDB" id="M6JFG2"/>
<dbReference type="PANTHER" id="PTHR11138">
    <property type="entry name" value="METHIONYL-TRNA FORMYLTRANSFERASE"/>
    <property type="match status" value="1"/>
</dbReference>
<feature type="domain" description="Formyl transferase N-terminal" evidence="1">
    <location>
        <begin position="64"/>
        <end position="169"/>
    </location>
</feature>
<dbReference type="SUPFAM" id="SSF50486">
    <property type="entry name" value="FMT C-terminal domain-like"/>
    <property type="match status" value="1"/>
</dbReference>
<dbReference type="InterPro" id="IPR005793">
    <property type="entry name" value="Formyl_trans_C"/>
</dbReference>
<feature type="domain" description="Formyl transferase C-terminal" evidence="2">
    <location>
        <begin position="203"/>
        <end position="285"/>
    </location>
</feature>
<dbReference type="PANTHER" id="PTHR11138:SF5">
    <property type="entry name" value="METHIONYL-TRNA FORMYLTRANSFERASE, MITOCHONDRIAL"/>
    <property type="match status" value="1"/>
</dbReference>
<sequence>MKIGYFADGPWSHLALEKIAADKRLEVSFIVPRYDHQDKVLEDWARKLNIDFIPIDNVNLPSSLEKLSLYKADIFVSMSFNQILKRDFLALPPLGTINCHAGALPYYRGRNILNWVLINGAKEFGVTVHYVDESIDTGDIIIQKKQPIDISDTYKTLLEKAIKICSNVLYESLIQILENKVKRIKQSTIHSLGFYSGRRIEGDEWIDWNWPSERIFNFIRAITLPGPCAKTACEGYEILIETSSLVPNAISYIGTSGEIVGVTNDGVFVKTGDSVLLLKKLKLEQSFNFKIGKRFENKTDFIIRQMKERIISLEGQLNSLKKVK</sequence>
<dbReference type="CDD" id="cd08369">
    <property type="entry name" value="FMT_core"/>
    <property type="match status" value="1"/>
</dbReference>
<organism evidence="3 4">
    <name type="scientific">Leptospira santarosai serovar Arenal str. MAVJ 401</name>
    <dbReference type="NCBI Taxonomy" id="1049976"/>
    <lineage>
        <taxon>Bacteria</taxon>
        <taxon>Pseudomonadati</taxon>
        <taxon>Spirochaetota</taxon>
        <taxon>Spirochaetia</taxon>
        <taxon>Leptospirales</taxon>
        <taxon>Leptospiraceae</taxon>
        <taxon>Leptospira</taxon>
    </lineage>
</organism>
<dbReference type="SUPFAM" id="SSF53328">
    <property type="entry name" value="Formyltransferase"/>
    <property type="match status" value="1"/>
</dbReference>
<dbReference type="Pfam" id="PF02911">
    <property type="entry name" value="Formyl_trans_C"/>
    <property type="match status" value="1"/>
</dbReference>
<dbReference type="InterPro" id="IPR002376">
    <property type="entry name" value="Formyl_transf_N"/>
</dbReference>
<dbReference type="PROSITE" id="PS00373">
    <property type="entry name" value="GART"/>
    <property type="match status" value="1"/>
</dbReference>
<evidence type="ECO:0000313" key="4">
    <source>
        <dbReference type="Proteomes" id="UP000012106"/>
    </source>
</evidence>
<dbReference type="RefSeq" id="WP_004472284.1">
    <property type="nucleotide sequence ID" value="NZ_AHMU02000065.1"/>
</dbReference>
<protein>
    <submittedName>
        <fullName evidence="3">Formyl transferase, C-terminal domain protein</fullName>
    </submittedName>
</protein>
<dbReference type="GO" id="GO:0004479">
    <property type="term" value="F:methionyl-tRNA formyltransferase activity"/>
    <property type="evidence" value="ECO:0007669"/>
    <property type="project" value="TreeGrafter"/>
</dbReference>
<dbReference type="InterPro" id="IPR011034">
    <property type="entry name" value="Formyl_transferase-like_C_sf"/>
</dbReference>
<dbReference type="GO" id="GO:0005829">
    <property type="term" value="C:cytosol"/>
    <property type="evidence" value="ECO:0007669"/>
    <property type="project" value="TreeGrafter"/>
</dbReference>
<dbReference type="Gene3D" id="3.40.50.12230">
    <property type="match status" value="1"/>
</dbReference>
<name>M6JFG2_9LEPT</name>
<evidence type="ECO:0000259" key="1">
    <source>
        <dbReference type="Pfam" id="PF00551"/>
    </source>
</evidence>
<proteinExistence type="predicted"/>
<evidence type="ECO:0000259" key="2">
    <source>
        <dbReference type="Pfam" id="PF02911"/>
    </source>
</evidence>